<feature type="transmembrane region" description="Helical" evidence="6">
    <location>
        <begin position="28"/>
        <end position="50"/>
    </location>
</feature>
<dbReference type="AlphaFoldDB" id="A0A841I1P1"/>
<dbReference type="InterPro" id="IPR004670">
    <property type="entry name" value="NhaA"/>
</dbReference>
<gene>
    <name evidence="6" type="primary">nhaA</name>
    <name evidence="7" type="ORF">HNR42_003189</name>
</gene>
<dbReference type="RefSeq" id="WP_183988472.1">
    <property type="nucleotide sequence ID" value="NZ_JACHHG010000014.1"/>
</dbReference>
<dbReference type="GO" id="GO:0015385">
    <property type="term" value="F:sodium:proton antiporter activity"/>
    <property type="evidence" value="ECO:0007669"/>
    <property type="project" value="UniProtKB-UniRule"/>
</dbReference>
<comment type="caution">
    <text evidence="7">The sequence shown here is derived from an EMBL/GenBank/DDBJ whole genome shotgun (WGS) entry which is preliminary data.</text>
</comment>
<dbReference type="GO" id="GO:0006885">
    <property type="term" value="P:regulation of pH"/>
    <property type="evidence" value="ECO:0007669"/>
    <property type="project" value="UniProtKB-UniRule"/>
</dbReference>
<keyword evidence="8" id="KW-1185">Reference proteome</keyword>
<feature type="transmembrane region" description="Helical" evidence="6">
    <location>
        <begin position="173"/>
        <end position="194"/>
    </location>
</feature>
<keyword evidence="4 6" id="KW-1133">Transmembrane helix</keyword>
<keyword evidence="5 6" id="KW-0472">Membrane</keyword>
<dbReference type="NCBIfam" id="NF007111">
    <property type="entry name" value="PRK09560.1"/>
    <property type="match status" value="1"/>
</dbReference>
<evidence type="ECO:0000256" key="3">
    <source>
        <dbReference type="ARBA" id="ARBA00022692"/>
    </source>
</evidence>
<evidence type="ECO:0000256" key="1">
    <source>
        <dbReference type="ARBA" id="ARBA00004429"/>
    </source>
</evidence>
<feature type="transmembrane region" description="Helical" evidence="6">
    <location>
        <begin position="226"/>
        <end position="259"/>
    </location>
</feature>
<evidence type="ECO:0000313" key="7">
    <source>
        <dbReference type="EMBL" id="MBB6099731.1"/>
    </source>
</evidence>
<accession>A0A841I1P1</accession>
<comment type="similarity">
    <text evidence="6">Belongs to the NhaA Na(+)/H(+) (TC 2.A.33) antiporter family.</text>
</comment>
<feature type="transmembrane region" description="Helical" evidence="6">
    <location>
        <begin position="79"/>
        <end position="97"/>
    </location>
</feature>
<organism evidence="7 8">
    <name type="scientific">Deinobacterium chartae</name>
    <dbReference type="NCBI Taxonomy" id="521158"/>
    <lineage>
        <taxon>Bacteria</taxon>
        <taxon>Thermotogati</taxon>
        <taxon>Deinococcota</taxon>
        <taxon>Deinococci</taxon>
        <taxon>Deinococcales</taxon>
        <taxon>Deinococcaceae</taxon>
        <taxon>Deinobacterium</taxon>
    </lineage>
</organism>
<comment type="subcellular location">
    <subcellularLocation>
        <location evidence="1">Cell inner membrane</location>
        <topology evidence="1">Multi-pass membrane protein</topology>
    </subcellularLocation>
    <subcellularLocation>
        <location evidence="6">Cell membrane</location>
        <topology evidence="6">Multi-pass membrane protein</topology>
    </subcellularLocation>
</comment>
<evidence type="ECO:0000313" key="8">
    <source>
        <dbReference type="Proteomes" id="UP000569951"/>
    </source>
</evidence>
<proteinExistence type="inferred from homology"/>
<protein>
    <recommendedName>
        <fullName evidence="6">Na(+)/H(+) antiporter NhaA</fullName>
    </recommendedName>
    <alternativeName>
        <fullName evidence="6">Sodium/proton antiporter NhaA</fullName>
    </alternativeName>
</protein>
<dbReference type="EMBL" id="JACHHG010000014">
    <property type="protein sequence ID" value="MBB6099731.1"/>
    <property type="molecule type" value="Genomic_DNA"/>
</dbReference>
<feature type="transmembrane region" description="Helical" evidence="6">
    <location>
        <begin position="145"/>
        <end position="164"/>
    </location>
</feature>
<keyword evidence="6" id="KW-0813">Transport</keyword>
<dbReference type="PANTHER" id="PTHR30341:SF0">
    <property type="entry name" value="NA(+)_H(+) ANTIPORTER NHAA"/>
    <property type="match status" value="1"/>
</dbReference>
<dbReference type="Gene3D" id="1.20.1530.10">
    <property type="entry name" value="Na+/H+ antiporter like domain"/>
    <property type="match status" value="1"/>
</dbReference>
<dbReference type="HAMAP" id="MF_01844">
    <property type="entry name" value="NhaA"/>
    <property type="match status" value="1"/>
</dbReference>
<evidence type="ECO:0000256" key="5">
    <source>
        <dbReference type="ARBA" id="ARBA00023136"/>
    </source>
</evidence>
<keyword evidence="6" id="KW-0406">Ion transport</keyword>
<feature type="transmembrane region" description="Helical" evidence="6">
    <location>
        <begin position="335"/>
        <end position="359"/>
    </location>
</feature>
<evidence type="ECO:0000256" key="4">
    <source>
        <dbReference type="ARBA" id="ARBA00022989"/>
    </source>
</evidence>
<dbReference type="InterPro" id="IPR023171">
    <property type="entry name" value="Na/H_antiporter_dom_sf"/>
</dbReference>
<reference evidence="7 8" key="1">
    <citation type="submission" date="2020-08" db="EMBL/GenBank/DDBJ databases">
        <title>Genomic Encyclopedia of Type Strains, Phase IV (KMG-IV): sequencing the most valuable type-strain genomes for metagenomic binning, comparative biology and taxonomic classification.</title>
        <authorList>
            <person name="Goeker M."/>
        </authorList>
    </citation>
    <scope>NUCLEOTIDE SEQUENCE [LARGE SCALE GENOMIC DNA]</scope>
    <source>
        <strain evidence="7 8">DSM 21458</strain>
    </source>
</reference>
<dbReference type="GO" id="GO:0005886">
    <property type="term" value="C:plasma membrane"/>
    <property type="evidence" value="ECO:0007669"/>
    <property type="project" value="UniProtKB-SubCell"/>
</dbReference>
<feature type="transmembrane region" description="Helical" evidence="6">
    <location>
        <begin position="309"/>
        <end position="328"/>
    </location>
</feature>
<feature type="transmembrane region" description="Helical" evidence="6">
    <location>
        <begin position="118"/>
        <end position="139"/>
    </location>
</feature>
<keyword evidence="6" id="KW-0915">Sodium</keyword>
<feature type="transmembrane region" description="Helical" evidence="6">
    <location>
        <begin position="371"/>
        <end position="396"/>
    </location>
</feature>
<evidence type="ECO:0000256" key="2">
    <source>
        <dbReference type="ARBA" id="ARBA00022475"/>
    </source>
</evidence>
<dbReference type="Pfam" id="PF06965">
    <property type="entry name" value="Na_H_antiport_1"/>
    <property type="match status" value="1"/>
</dbReference>
<keyword evidence="6" id="KW-0050">Antiport</keyword>
<keyword evidence="3 6" id="KW-0812">Transmembrane</keyword>
<feature type="transmembrane region" description="Helical" evidence="6">
    <location>
        <begin position="200"/>
        <end position="219"/>
    </location>
</feature>
<feature type="transmembrane region" description="Helical" evidence="6">
    <location>
        <begin position="408"/>
        <end position="425"/>
    </location>
</feature>
<dbReference type="NCBIfam" id="TIGR00773">
    <property type="entry name" value="NhaA"/>
    <property type="match status" value="1"/>
</dbReference>
<keyword evidence="6" id="KW-0739">Sodium transport</keyword>
<dbReference type="Proteomes" id="UP000569951">
    <property type="component" value="Unassembled WGS sequence"/>
</dbReference>
<comment type="catalytic activity">
    <reaction evidence="6">
        <text>Na(+)(in) + 2 H(+)(out) = Na(+)(out) + 2 H(+)(in)</text>
        <dbReference type="Rhea" id="RHEA:29251"/>
        <dbReference type="ChEBI" id="CHEBI:15378"/>
        <dbReference type="ChEBI" id="CHEBI:29101"/>
    </reaction>
</comment>
<evidence type="ECO:0000256" key="6">
    <source>
        <dbReference type="HAMAP-Rule" id="MF_01844"/>
    </source>
</evidence>
<sequence length="435" mass="45386">MSSSGPTPPPSSRAASRVRRILSPFQTFFANEASSGLLLIFAALIAFVWANTPWGDSYFALKSLPIAIEIGPWRLEHALYWWINDALMAVFFLLVGLEIKRELLVGELSNPRTARLAVIAAVGGMLVPAALYAVFNYGTPNISGWGVPMATDIAFAIGVLALLGNRVPLSLKVLLTALAIVDDLGAVLVIAAFYTASLNMGALLLGGVVLLAAFALNALRVRHLGLYALLGVALWLCFLASGVHPTIAGVLLAFAVPIAREVTPPHDALVEAAQNGTSEEVTARLAHLERNLEELQSPLHRLEHGLHPWTAFLILPLFALFNAGVSVAGSAVNNITLGVAVGLLVGKPLGVLLTSWLAVRSGLASLPEGSSWLGMLGIGLLAGIGFTMALFVAGLAFPSDAQLSAAKLGVLSASVVAALLAVVVLRRASPAASAT</sequence>
<name>A0A841I1P1_9DEIO</name>
<comment type="function">
    <text evidence="6">Na(+)/H(+) antiporter that extrudes sodium in exchange for external protons.</text>
</comment>
<dbReference type="PANTHER" id="PTHR30341">
    <property type="entry name" value="SODIUM ION/PROTON ANTIPORTER NHAA-RELATED"/>
    <property type="match status" value="1"/>
</dbReference>
<keyword evidence="2 6" id="KW-1003">Cell membrane</keyword>